<feature type="compositionally biased region" description="Low complexity" evidence="1">
    <location>
        <begin position="531"/>
        <end position="542"/>
    </location>
</feature>
<reference evidence="2 3" key="1">
    <citation type="submission" date="2019-06" db="EMBL/GenBank/DDBJ databases">
        <authorList>
            <person name="Broberg M."/>
        </authorList>
    </citation>
    <scope>NUCLEOTIDE SEQUENCE [LARGE SCALE GENOMIC DNA]</scope>
</reference>
<feature type="compositionally biased region" description="Polar residues" evidence="1">
    <location>
        <begin position="515"/>
        <end position="530"/>
    </location>
</feature>
<feature type="region of interest" description="Disordered" evidence="1">
    <location>
        <begin position="451"/>
        <end position="561"/>
    </location>
</feature>
<accession>A0ABY6U7B2</accession>
<gene>
    <name evidence="2" type="ORF">CLO192961_LOCUS200273</name>
</gene>
<evidence type="ECO:0000256" key="1">
    <source>
        <dbReference type="SAM" id="MobiDB-lite"/>
    </source>
</evidence>
<evidence type="ECO:0000313" key="2">
    <source>
        <dbReference type="EMBL" id="VUC27020.1"/>
    </source>
</evidence>
<comment type="caution">
    <text evidence="2">The sequence shown here is derived from an EMBL/GenBank/DDBJ whole genome shotgun (WGS) entry which is preliminary data.</text>
</comment>
<protein>
    <submittedName>
        <fullName evidence="2">Uncharacterized protein</fullName>
    </submittedName>
</protein>
<evidence type="ECO:0000313" key="3">
    <source>
        <dbReference type="Proteomes" id="UP000766486"/>
    </source>
</evidence>
<dbReference type="EMBL" id="CABFNS010000761">
    <property type="protein sequence ID" value="VUC27020.1"/>
    <property type="molecule type" value="Genomic_DNA"/>
</dbReference>
<proteinExistence type="predicted"/>
<dbReference type="Proteomes" id="UP000766486">
    <property type="component" value="Unassembled WGS sequence"/>
</dbReference>
<organism evidence="2 3">
    <name type="scientific">Bionectria ochroleuca</name>
    <name type="common">Gliocladium roseum</name>
    <dbReference type="NCBI Taxonomy" id="29856"/>
    <lineage>
        <taxon>Eukaryota</taxon>
        <taxon>Fungi</taxon>
        <taxon>Dikarya</taxon>
        <taxon>Ascomycota</taxon>
        <taxon>Pezizomycotina</taxon>
        <taxon>Sordariomycetes</taxon>
        <taxon>Hypocreomycetidae</taxon>
        <taxon>Hypocreales</taxon>
        <taxon>Bionectriaceae</taxon>
        <taxon>Clonostachys</taxon>
    </lineage>
</organism>
<sequence>MAQGDVSPIDFVQGSLVQQAIVNMDRIAYILIYCSAGVSSTDVPSFSEGKLIGFDELKKQLKELAALETNDTEYLSDALKDCIERYQQTIDFYRYVLQSLPSSCSEGSASASPMREGIEHEESISSSSRYATPHQPGTSQEVTTNRASVVELKEPESPRTVTTIDFEDVYRGGTSATTHFILDYDYSLKAAPNVSGRWWILRCEQCDWHGLSQRPGTFHMELHPELRIDDLESAVEAFGVLVINCTAGLADTNNTHVRKVMEGRASEPSTVRARHNNKKRKVVKISVSPRSFAERELITDPSVGEMYLAGWADGKLYAAVAIPMGDFEPRTSILGNMWDPAHLSRVPTCYKINKRARHFSWAEGYEDGGTNVAFRQFPLFYFDNPKLDEGHVGWAYAHDIHPFDMTKITSGLTRPAALYTQHFRKPSRTPFSQELFSHDEGHIKPVSQHIPSTKHLEGEKSSSFYSTPQTTETETDTDTSHGRNITDGQDSTPSSDSASRSFDSLFDEPDPQPGTFGQTEDATFYGQTYPSSSSTSMTSSSSVGSEQGMLQPDPQIATLGEPGDEIIDQHAQTRECHAFATVNDDTWDMFHETHAEQAFIDAMENSVPTPPIIDEEQTIKQEGDE</sequence>
<feature type="compositionally biased region" description="Polar residues" evidence="1">
    <location>
        <begin position="135"/>
        <end position="147"/>
    </location>
</feature>
<feature type="region of interest" description="Disordered" evidence="1">
    <location>
        <begin position="107"/>
        <end position="154"/>
    </location>
</feature>
<keyword evidence="3" id="KW-1185">Reference proteome</keyword>
<name>A0ABY6U7B2_BIOOC</name>
<feature type="compositionally biased region" description="Low complexity" evidence="1">
    <location>
        <begin position="490"/>
        <end position="504"/>
    </location>
</feature>